<name>A0ABD5X7N0_9EURY</name>
<feature type="transmembrane region" description="Helical" evidence="1">
    <location>
        <begin position="113"/>
        <end position="132"/>
    </location>
</feature>
<protein>
    <submittedName>
        <fullName evidence="2">Uncharacterized protein</fullName>
    </submittedName>
</protein>
<dbReference type="EMBL" id="JBHSZQ010000004">
    <property type="protein sequence ID" value="MFC7125185.1"/>
    <property type="molecule type" value="Genomic_DNA"/>
</dbReference>
<sequence>MTRNRQRFMWIREIPSSVKHRLYLTGSLSVGLLTRRDTVAIFFGLVVGYLSIFLYMMNDIAYNVSAGFSWSVPVSEPLSLMFEQGPGQFSYEAIAFVELGVLTWTVSPINTLIGLFLASLVGLNLSLTYLAVTQPAACGLGAGSGLLASVPALLAGSTCCAPVIAVVFGLQMSGLLLTAFSWLLPVSVVLLLGSLVYVAGSVDPTAVT</sequence>
<accession>A0ABD5X7N0</accession>
<dbReference type="RefSeq" id="WP_267636184.1">
    <property type="nucleotide sequence ID" value="NZ_JAODIY010000004.1"/>
</dbReference>
<evidence type="ECO:0000313" key="3">
    <source>
        <dbReference type="Proteomes" id="UP001596414"/>
    </source>
</evidence>
<gene>
    <name evidence="2" type="ORF">ACFQJ7_03910</name>
</gene>
<comment type="caution">
    <text evidence="2">The sequence shown here is derived from an EMBL/GenBank/DDBJ whole genome shotgun (WGS) entry which is preliminary data.</text>
</comment>
<feature type="transmembrane region" description="Helical" evidence="1">
    <location>
        <begin position="39"/>
        <end position="57"/>
    </location>
</feature>
<dbReference type="AlphaFoldDB" id="A0ABD5X7N0"/>
<dbReference type="Proteomes" id="UP001596414">
    <property type="component" value="Unassembled WGS sequence"/>
</dbReference>
<evidence type="ECO:0000256" key="1">
    <source>
        <dbReference type="SAM" id="Phobius"/>
    </source>
</evidence>
<organism evidence="2 3">
    <name type="scientific">Halovenus rubra</name>
    <dbReference type="NCBI Taxonomy" id="869890"/>
    <lineage>
        <taxon>Archaea</taxon>
        <taxon>Methanobacteriati</taxon>
        <taxon>Methanobacteriota</taxon>
        <taxon>Stenosarchaea group</taxon>
        <taxon>Halobacteria</taxon>
        <taxon>Halobacteriales</taxon>
        <taxon>Haloarculaceae</taxon>
        <taxon>Halovenus</taxon>
    </lineage>
</organism>
<evidence type="ECO:0000313" key="2">
    <source>
        <dbReference type="EMBL" id="MFC7125185.1"/>
    </source>
</evidence>
<proteinExistence type="predicted"/>
<keyword evidence="1" id="KW-0472">Membrane</keyword>
<reference evidence="2 3" key="1">
    <citation type="journal article" date="2014" name="Int. J. Syst. Evol. Microbiol.">
        <title>Complete genome sequence of Corynebacterium casei LMG S-19264T (=DSM 44701T), isolated from a smear-ripened cheese.</title>
        <authorList>
            <consortium name="US DOE Joint Genome Institute (JGI-PGF)"/>
            <person name="Walter F."/>
            <person name="Albersmeier A."/>
            <person name="Kalinowski J."/>
            <person name="Ruckert C."/>
        </authorList>
    </citation>
    <scope>NUCLEOTIDE SEQUENCE [LARGE SCALE GENOMIC DNA]</scope>
    <source>
        <strain evidence="2 3">CGMCC 4.7215</strain>
    </source>
</reference>
<feature type="transmembrane region" description="Helical" evidence="1">
    <location>
        <begin position="144"/>
        <end position="168"/>
    </location>
</feature>
<keyword evidence="1" id="KW-0812">Transmembrane</keyword>
<keyword evidence="1" id="KW-1133">Transmembrane helix</keyword>
<feature type="transmembrane region" description="Helical" evidence="1">
    <location>
        <begin position="175"/>
        <end position="199"/>
    </location>
</feature>